<keyword evidence="10" id="KW-1185">Reference proteome</keyword>
<dbReference type="PANTHER" id="PTHR23513">
    <property type="entry name" value="INTEGRAL MEMBRANE EFFLUX PROTEIN-RELATED"/>
    <property type="match status" value="1"/>
</dbReference>
<dbReference type="AlphaFoldDB" id="A0A286PG47"/>
<keyword evidence="3 7" id="KW-0812">Transmembrane</keyword>
<organism evidence="9 10">
    <name type="scientific">Streptomyces olivochromogenes</name>
    <dbReference type="NCBI Taxonomy" id="1963"/>
    <lineage>
        <taxon>Bacteria</taxon>
        <taxon>Bacillati</taxon>
        <taxon>Actinomycetota</taxon>
        <taxon>Actinomycetes</taxon>
        <taxon>Kitasatosporales</taxon>
        <taxon>Streptomycetaceae</taxon>
        <taxon>Streptomyces</taxon>
    </lineage>
</organism>
<evidence type="ECO:0000256" key="6">
    <source>
        <dbReference type="SAM" id="MobiDB-lite"/>
    </source>
</evidence>
<protein>
    <submittedName>
        <fullName evidence="9">MFS transporter</fullName>
    </submittedName>
</protein>
<comment type="caution">
    <text evidence="9">The sequence shown here is derived from an EMBL/GenBank/DDBJ whole genome shotgun (WGS) entry which is preliminary data.</text>
</comment>
<evidence type="ECO:0000313" key="10">
    <source>
        <dbReference type="Proteomes" id="UP000217446"/>
    </source>
</evidence>
<dbReference type="GO" id="GO:0022857">
    <property type="term" value="F:transmembrane transporter activity"/>
    <property type="evidence" value="ECO:0007669"/>
    <property type="project" value="InterPro"/>
</dbReference>
<gene>
    <name evidence="9" type="ORF">SO3561_10099</name>
</gene>
<evidence type="ECO:0000256" key="5">
    <source>
        <dbReference type="ARBA" id="ARBA00023136"/>
    </source>
</evidence>
<keyword evidence="2" id="KW-1003">Cell membrane</keyword>
<name>A0A286PG47_STROL</name>
<dbReference type="EMBL" id="BDQI01000056">
    <property type="protein sequence ID" value="GAX58526.1"/>
    <property type="molecule type" value="Genomic_DNA"/>
</dbReference>
<dbReference type="RefSeq" id="WP_067382468.1">
    <property type="nucleotide sequence ID" value="NZ_BDQI01000056.1"/>
</dbReference>
<evidence type="ECO:0000256" key="3">
    <source>
        <dbReference type="ARBA" id="ARBA00022692"/>
    </source>
</evidence>
<feature type="transmembrane region" description="Helical" evidence="7">
    <location>
        <begin position="285"/>
        <end position="303"/>
    </location>
</feature>
<dbReference type="Proteomes" id="UP000217446">
    <property type="component" value="Unassembled WGS sequence"/>
</dbReference>
<dbReference type="InterPro" id="IPR020846">
    <property type="entry name" value="MFS_dom"/>
</dbReference>
<comment type="subcellular location">
    <subcellularLocation>
        <location evidence="1">Cell membrane</location>
        <topology evidence="1">Multi-pass membrane protein</topology>
    </subcellularLocation>
</comment>
<dbReference type="InterPro" id="IPR011701">
    <property type="entry name" value="MFS"/>
</dbReference>
<feature type="transmembrane region" description="Helical" evidence="7">
    <location>
        <begin position="223"/>
        <end position="248"/>
    </location>
</feature>
<dbReference type="PROSITE" id="PS50850">
    <property type="entry name" value="MFS"/>
    <property type="match status" value="1"/>
</dbReference>
<feature type="transmembrane region" description="Helical" evidence="7">
    <location>
        <begin position="309"/>
        <end position="329"/>
    </location>
</feature>
<feature type="region of interest" description="Disordered" evidence="6">
    <location>
        <begin position="406"/>
        <end position="429"/>
    </location>
</feature>
<feature type="transmembrane region" description="Helical" evidence="7">
    <location>
        <begin position="54"/>
        <end position="71"/>
    </location>
</feature>
<feature type="domain" description="Major facilitator superfamily (MFS) profile" evidence="8">
    <location>
        <begin position="170"/>
        <end position="429"/>
    </location>
</feature>
<evidence type="ECO:0000256" key="7">
    <source>
        <dbReference type="SAM" id="Phobius"/>
    </source>
</evidence>
<evidence type="ECO:0000256" key="1">
    <source>
        <dbReference type="ARBA" id="ARBA00004651"/>
    </source>
</evidence>
<dbReference type="Pfam" id="PF07690">
    <property type="entry name" value="MFS_1"/>
    <property type="match status" value="1"/>
</dbReference>
<feature type="transmembrane region" description="Helical" evidence="7">
    <location>
        <begin position="376"/>
        <end position="396"/>
    </location>
</feature>
<feature type="transmembrane region" description="Helical" evidence="7">
    <location>
        <begin position="12"/>
        <end position="34"/>
    </location>
</feature>
<accession>A0A286PG47</accession>
<evidence type="ECO:0000259" key="8">
    <source>
        <dbReference type="PROSITE" id="PS50850"/>
    </source>
</evidence>
<proteinExistence type="predicted"/>
<keyword evidence="5 7" id="KW-0472">Membrane</keyword>
<reference evidence="10" key="1">
    <citation type="submission" date="2017-05" db="EMBL/GenBank/DDBJ databases">
        <title>Streptomyces olivochromogenes NBRC 3561 whole genome shotgun sequence.</title>
        <authorList>
            <person name="Dohra H."/>
            <person name="Kodani S."/>
        </authorList>
    </citation>
    <scope>NUCLEOTIDE SEQUENCE [LARGE SCALE GENOMIC DNA]</scope>
    <source>
        <strain evidence="10">NBRC 3561</strain>
    </source>
</reference>
<dbReference type="STRING" id="1963.AQJ27_44055"/>
<evidence type="ECO:0000256" key="2">
    <source>
        <dbReference type="ARBA" id="ARBA00022475"/>
    </source>
</evidence>
<dbReference type="InterPro" id="IPR036259">
    <property type="entry name" value="MFS_trans_sf"/>
</dbReference>
<feature type="transmembrane region" description="Helical" evidence="7">
    <location>
        <begin position="102"/>
        <end position="119"/>
    </location>
</feature>
<evidence type="ECO:0000256" key="4">
    <source>
        <dbReference type="ARBA" id="ARBA00022989"/>
    </source>
</evidence>
<feature type="transmembrane region" description="Helical" evidence="7">
    <location>
        <begin position="350"/>
        <end position="370"/>
    </location>
</feature>
<sequence>MPRLVEVPGYVRFWTASAVSAFGSQVTGLALQILTAVALSASATEVGIVNAARWVPYLLFGLMAGVVVDRWRRKPMMVATDLGRAVLLGAIPVLYALDRLSIPALCVFVFVFGVLSLLFEAANQSYVPQLVPKELLNAGYARVQQADAVAGSTGPLIAGVLIKIMGAPLAVLVDALTYLISGLLLASVKAPDPVPDRGARRSLGSELREGVAWVYRHRTLASIALTSHAMLLFNSMVSTVFVVFALHGLKIGEFGLGVTYACASVGALLGGALSGRVARRLDVGATLIVFRLLAAIGWLPLVLAERGPWALACVSLACFIVSLAIGVGSPVEMSYRQAVTPDRLRGRMNATIRSMNWGMVAVGAPLGGVLADQISYRFALWIGLSGAVIQALVLAASRTRGARAADELDLSTPDPTRHGAAAAAGQGKD</sequence>
<dbReference type="GO" id="GO:0005886">
    <property type="term" value="C:plasma membrane"/>
    <property type="evidence" value="ECO:0007669"/>
    <property type="project" value="UniProtKB-SubCell"/>
</dbReference>
<evidence type="ECO:0000313" key="9">
    <source>
        <dbReference type="EMBL" id="GAX58526.1"/>
    </source>
</evidence>
<dbReference type="SUPFAM" id="SSF103473">
    <property type="entry name" value="MFS general substrate transporter"/>
    <property type="match status" value="1"/>
</dbReference>
<keyword evidence="4 7" id="KW-1133">Transmembrane helix</keyword>
<dbReference type="Gene3D" id="1.20.1250.20">
    <property type="entry name" value="MFS general substrate transporter like domains"/>
    <property type="match status" value="1"/>
</dbReference>
<dbReference type="PANTHER" id="PTHR23513:SF6">
    <property type="entry name" value="MAJOR FACILITATOR SUPERFAMILY ASSOCIATED DOMAIN-CONTAINING PROTEIN"/>
    <property type="match status" value="1"/>
</dbReference>
<feature type="transmembrane region" description="Helical" evidence="7">
    <location>
        <begin position="254"/>
        <end position="273"/>
    </location>
</feature>
<dbReference type="CDD" id="cd06173">
    <property type="entry name" value="MFS_MefA_like"/>
    <property type="match status" value="1"/>
</dbReference>